<proteinExistence type="inferred from homology"/>
<dbReference type="InterPro" id="IPR003495">
    <property type="entry name" value="CobW/HypB/UreG_nucleotide-bd"/>
</dbReference>
<dbReference type="Pfam" id="PF02492">
    <property type="entry name" value="cobW"/>
    <property type="match status" value="1"/>
</dbReference>
<evidence type="ECO:0000256" key="4">
    <source>
        <dbReference type="ARBA" id="ARBA00023134"/>
    </source>
</evidence>
<name>A0A1W5CTK8_9LECA</name>
<dbReference type="NCBIfam" id="TIGR00101">
    <property type="entry name" value="ureG"/>
    <property type="match status" value="1"/>
</dbReference>
<feature type="region of interest" description="Disordered" evidence="6">
    <location>
        <begin position="1"/>
        <end position="39"/>
    </location>
</feature>
<sequence length="286" mass="29970">MATSALPTHAHDGLPSHSHSHSTNFNAAEHGHSHDFLDGPGSYMGREMPVIEGRDWNERAYTVGIGGPVGSGKTALMLALCLRLRDQYSIAAVTNDIFTREDAEFLTRHRALPPARIVAIETGGCPHAAVREDISANLLALQTLHSGFATDLLLIESGGDNLAANYSRELADFIVYVIDVAGGGRGQGGGRVPGGGGAGGQRGDLAGAADGAFGIDLAEAVGADLKVMERDAGRMRDGGPTIFAEVKNGKGVDDIVGLILSAWKSSGAYEVSLERWKRDGKKNSVD</sequence>
<evidence type="ECO:0000313" key="8">
    <source>
        <dbReference type="EMBL" id="SLM34187.1"/>
    </source>
</evidence>
<evidence type="ECO:0000313" key="9">
    <source>
        <dbReference type="Proteomes" id="UP000192927"/>
    </source>
</evidence>
<dbReference type="GO" id="GO:0016151">
    <property type="term" value="F:nickel cation binding"/>
    <property type="evidence" value="ECO:0007669"/>
    <property type="project" value="InterPro"/>
</dbReference>
<dbReference type="GO" id="GO:0043419">
    <property type="term" value="P:urea catabolic process"/>
    <property type="evidence" value="ECO:0007669"/>
    <property type="project" value="InterPro"/>
</dbReference>
<dbReference type="EMBL" id="FWEW01000254">
    <property type="protein sequence ID" value="SLM34187.1"/>
    <property type="molecule type" value="Genomic_DNA"/>
</dbReference>
<dbReference type="PANTHER" id="PTHR31715">
    <property type="entry name" value="UREASE ACCESSORY PROTEIN G"/>
    <property type="match status" value="1"/>
</dbReference>
<protein>
    <submittedName>
        <fullName evidence="8">Urease accessory protein</fullName>
    </submittedName>
</protein>
<evidence type="ECO:0000259" key="7">
    <source>
        <dbReference type="Pfam" id="PF02492"/>
    </source>
</evidence>
<keyword evidence="3" id="KW-0996">Nickel insertion</keyword>
<keyword evidence="4" id="KW-0342">GTP-binding</keyword>
<keyword evidence="9" id="KW-1185">Reference proteome</keyword>
<keyword evidence="2" id="KW-0547">Nucleotide-binding</keyword>
<dbReference type="GO" id="GO:0005525">
    <property type="term" value="F:GTP binding"/>
    <property type="evidence" value="ECO:0007669"/>
    <property type="project" value="UniProtKB-KW"/>
</dbReference>
<dbReference type="Proteomes" id="UP000192927">
    <property type="component" value="Unassembled WGS sequence"/>
</dbReference>
<dbReference type="Gene3D" id="3.40.50.300">
    <property type="entry name" value="P-loop containing nucleotide triphosphate hydrolases"/>
    <property type="match status" value="1"/>
</dbReference>
<feature type="domain" description="CobW/HypB/UreG nucleotide-binding" evidence="7">
    <location>
        <begin position="62"/>
        <end position="181"/>
    </location>
</feature>
<organism evidence="8 9">
    <name type="scientific">Lasallia pustulata</name>
    <dbReference type="NCBI Taxonomy" id="136370"/>
    <lineage>
        <taxon>Eukaryota</taxon>
        <taxon>Fungi</taxon>
        <taxon>Dikarya</taxon>
        <taxon>Ascomycota</taxon>
        <taxon>Pezizomycotina</taxon>
        <taxon>Lecanoromycetes</taxon>
        <taxon>OSLEUM clade</taxon>
        <taxon>Umbilicariomycetidae</taxon>
        <taxon>Umbilicariales</taxon>
        <taxon>Umbilicariaceae</taxon>
        <taxon>Lasallia</taxon>
    </lineage>
</organism>
<evidence type="ECO:0000256" key="2">
    <source>
        <dbReference type="ARBA" id="ARBA00022741"/>
    </source>
</evidence>
<evidence type="ECO:0000256" key="1">
    <source>
        <dbReference type="ARBA" id="ARBA00005732"/>
    </source>
</evidence>
<dbReference type="SUPFAM" id="SSF52540">
    <property type="entry name" value="P-loop containing nucleoside triphosphate hydrolases"/>
    <property type="match status" value="1"/>
</dbReference>
<reference evidence="9" key="1">
    <citation type="submission" date="2017-03" db="EMBL/GenBank/DDBJ databases">
        <authorList>
            <person name="Sharma R."/>
            <person name="Thines M."/>
        </authorList>
    </citation>
    <scope>NUCLEOTIDE SEQUENCE [LARGE SCALE GENOMIC DNA]</scope>
</reference>
<dbReference type="InterPro" id="IPR027417">
    <property type="entry name" value="P-loop_NTPase"/>
</dbReference>
<keyword evidence="5" id="KW-0143">Chaperone</keyword>
<dbReference type="InterPro" id="IPR004400">
    <property type="entry name" value="UreG"/>
</dbReference>
<evidence type="ECO:0000256" key="3">
    <source>
        <dbReference type="ARBA" id="ARBA00022988"/>
    </source>
</evidence>
<accession>A0A1W5CTK8</accession>
<comment type="similarity">
    <text evidence="1">Belongs to the SIMIBI class G3E GTPase family. UreG subfamily.</text>
</comment>
<evidence type="ECO:0000256" key="5">
    <source>
        <dbReference type="ARBA" id="ARBA00023186"/>
    </source>
</evidence>
<dbReference type="GO" id="GO:0003924">
    <property type="term" value="F:GTPase activity"/>
    <property type="evidence" value="ECO:0007669"/>
    <property type="project" value="InterPro"/>
</dbReference>
<dbReference type="AlphaFoldDB" id="A0A1W5CTK8"/>
<evidence type="ECO:0000256" key="6">
    <source>
        <dbReference type="SAM" id="MobiDB-lite"/>
    </source>
</evidence>
<dbReference type="PANTHER" id="PTHR31715:SF0">
    <property type="entry name" value="UREASE ACCESSORY PROTEIN G"/>
    <property type="match status" value="1"/>
</dbReference>